<feature type="compositionally biased region" description="Basic and acidic residues" evidence="1">
    <location>
        <begin position="325"/>
        <end position="334"/>
    </location>
</feature>
<feature type="region of interest" description="Disordered" evidence="1">
    <location>
        <begin position="228"/>
        <end position="247"/>
    </location>
</feature>
<comment type="caution">
    <text evidence="2">The sequence shown here is derived from an EMBL/GenBank/DDBJ whole genome shotgun (WGS) entry which is preliminary data.</text>
</comment>
<feature type="compositionally biased region" description="Low complexity" evidence="1">
    <location>
        <begin position="428"/>
        <end position="441"/>
    </location>
</feature>
<feature type="compositionally biased region" description="Basic and acidic residues" evidence="1">
    <location>
        <begin position="342"/>
        <end position="361"/>
    </location>
</feature>
<dbReference type="EMBL" id="NCSJ02000300">
    <property type="protein sequence ID" value="RFU25838.1"/>
    <property type="molecule type" value="Genomic_DNA"/>
</dbReference>
<keyword evidence="3" id="KW-1185">Reference proteome</keyword>
<feature type="compositionally biased region" description="Polar residues" evidence="1">
    <location>
        <begin position="399"/>
        <end position="408"/>
    </location>
</feature>
<sequence length="509" mass="55523">MALQKLYSQFLASPNSGLLASNASLHYITTLTSFNGSADIIKHLNAQTRQLEKKEEKFLSVVEGRHALAIETQTTIEFKTGGGAYLPGLDDNFLADRVVSLLIVHIVSFDNEGRILQVRQNWDQGSLLKLLDVIGKTGRNWPIRDGRDQIKLIVSSAKLISAQPISEEPSLRSRTNSTNITRDPHASLSLFAPRDHDDDESTAPAVVVPRASAKPAPREYSDLFVGEGAAPEAPASPPKAIPPKIGAGKNYLPSRLFDNEESLENQSPDKLYRPNPAKYQHFDFGDPEDLPNPAPPKPSKSKHGSQWTFDDFATPQKVVSTKALRNNDVRHWGNSDDEVEESPVKVKKDPKPRKDAETHFELEDDGIPDGGPRLGRPRGSTHNTGLGLRKDFDAHFTMTDDSPASKPTSDAHWTLTEASANQKENVPSAAANSKGNGAAVKGPLSETTLNDHPKGIKAGGDGMGGRKGAGRQWGIGDESDDGEPDAGLISQFRGRKQTNKQKNDDFWDF</sequence>
<feature type="region of interest" description="Disordered" evidence="1">
    <location>
        <begin position="262"/>
        <end position="509"/>
    </location>
</feature>
<feature type="compositionally biased region" description="Gly residues" evidence="1">
    <location>
        <begin position="457"/>
        <end position="473"/>
    </location>
</feature>
<feature type="compositionally biased region" description="Polar residues" evidence="1">
    <location>
        <begin position="172"/>
        <end position="181"/>
    </location>
</feature>
<evidence type="ECO:0000313" key="3">
    <source>
        <dbReference type="Proteomes" id="UP000258309"/>
    </source>
</evidence>
<feature type="region of interest" description="Disordered" evidence="1">
    <location>
        <begin position="165"/>
        <end position="214"/>
    </location>
</feature>
<dbReference type="STRING" id="5539.A0A3E2GXK0"/>
<accession>A0A3E2GXK0</accession>
<name>A0A3E2GXK0_SCYLI</name>
<dbReference type="Proteomes" id="UP000258309">
    <property type="component" value="Unassembled WGS sequence"/>
</dbReference>
<gene>
    <name evidence="2" type="ORF">B7463_g10499</name>
</gene>
<evidence type="ECO:0000256" key="1">
    <source>
        <dbReference type="SAM" id="MobiDB-lite"/>
    </source>
</evidence>
<reference evidence="2 3" key="1">
    <citation type="submission" date="2018-05" db="EMBL/GenBank/DDBJ databases">
        <title>Draft genome sequence of Scytalidium lignicola DSM 105466, a ubiquitous saprotrophic fungus.</title>
        <authorList>
            <person name="Buettner E."/>
            <person name="Gebauer A.M."/>
            <person name="Hofrichter M."/>
            <person name="Liers C."/>
            <person name="Kellner H."/>
        </authorList>
    </citation>
    <scope>NUCLEOTIDE SEQUENCE [LARGE SCALE GENOMIC DNA]</scope>
    <source>
        <strain evidence="2 3">DSM 105466</strain>
    </source>
</reference>
<proteinExistence type="predicted"/>
<protein>
    <submittedName>
        <fullName evidence="2">Uncharacterized protein</fullName>
    </submittedName>
</protein>
<dbReference type="OMA" id="GKTGRNW"/>
<organism evidence="2 3">
    <name type="scientific">Scytalidium lignicola</name>
    <name type="common">Hyphomycete</name>
    <dbReference type="NCBI Taxonomy" id="5539"/>
    <lineage>
        <taxon>Eukaryota</taxon>
        <taxon>Fungi</taxon>
        <taxon>Dikarya</taxon>
        <taxon>Ascomycota</taxon>
        <taxon>Pezizomycotina</taxon>
        <taxon>Leotiomycetes</taxon>
        <taxon>Leotiomycetes incertae sedis</taxon>
        <taxon>Scytalidium</taxon>
    </lineage>
</organism>
<feature type="non-terminal residue" evidence="2">
    <location>
        <position position="509"/>
    </location>
</feature>
<feature type="non-terminal residue" evidence="2">
    <location>
        <position position="1"/>
    </location>
</feature>
<dbReference type="OrthoDB" id="1162399at2759"/>
<feature type="compositionally biased region" description="Polar residues" evidence="1">
    <location>
        <begin position="416"/>
        <end position="425"/>
    </location>
</feature>
<evidence type="ECO:0000313" key="2">
    <source>
        <dbReference type="EMBL" id="RFU25838.1"/>
    </source>
</evidence>
<dbReference type="AlphaFoldDB" id="A0A3E2GXK0"/>